<feature type="non-terminal residue" evidence="1">
    <location>
        <position position="1"/>
    </location>
</feature>
<comment type="caution">
    <text evidence="1">The sequence shown here is derived from an EMBL/GenBank/DDBJ whole genome shotgun (WGS) entry which is preliminary data.</text>
</comment>
<gene>
    <name evidence="1" type="ORF">LCGC14_2398840</name>
</gene>
<protein>
    <submittedName>
        <fullName evidence="1">Uncharacterized protein</fullName>
    </submittedName>
</protein>
<dbReference type="AlphaFoldDB" id="A0A0F9E8A0"/>
<accession>A0A0F9E8A0</accession>
<dbReference type="EMBL" id="LAZR01035968">
    <property type="protein sequence ID" value="KKL26081.1"/>
    <property type="molecule type" value="Genomic_DNA"/>
</dbReference>
<sequence>SFSRELDDMYNATNKIENQSIYHIMSAEQYLISQFNPIGILTGNAELAPVARVV</sequence>
<evidence type="ECO:0000313" key="1">
    <source>
        <dbReference type="EMBL" id="KKL26081.1"/>
    </source>
</evidence>
<organism evidence="1">
    <name type="scientific">marine sediment metagenome</name>
    <dbReference type="NCBI Taxonomy" id="412755"/>
    <lineage>
        <taxon>unclassified sequences</taxon>
        <taxon>metagenomes</taxon>
        <taxon>ecological metagenomes</taxon>
    </lineage>
</organism>
<reference evidence="1" key="1">
    <citation type="journal article" date="2015" name="Nature">
        <title>Complex archaea that bridge the gap between prokaryotes and eukaryotes.</title>
        <authorList>
            <person name="Spang A."/>
            <person name="Saw J.H."/>
            <person name="Jorgensen S.L."/>
            <person name="Zaremba-Niedzwiedzka K."/>
            <person name="Martijn J."/>
            <person name="Lind A.E."/>
            <person name="van Eijk R."/>
            <person name="Schleper C."/>
            <person name="Guy L."/>
            <person name="Ettema T.J."/>
        </authorList>
    </citation>
    <scope>NUCLEOTIDE SEQUENCE</scope>
</reference>
<name>A0A0F9E8A0_9ZZZZ</name>
<proteinExistence type="predicted"/>